<feature type="compositionally biased region" description="Low complexity" evidence="1">
    <location>
        <begin position="447"/>
        <end position="465"/>
    </location>
</feature>
<feature type="region of interest" description="Disordered" evidence="1">
    <location>
        <begin position="183"/>
        <end position="304"/>
    </location>
</feature>
<protein>
    <submittedName>
        <fullName evidence="2">Uncharacterized protein</fullName>
    </submittedName>
</protein>
<feature type="compositionally biased region" description="Basic and acidic residues" evidence="1">
    <location>
        <begin position="466"/>
        <end position="478"/>
    </location>
</feature>
<feature type="compositionally biased region" description="Polar residues" evidence="1">
    <location>
        <begin position="402"/>
        <end position="418"/>
    </location>
</feature>
<evidence type="ECO:0000313" key="2">
    <source>
        <dbReference type="EMBL" id="KAK7463576.1"/>
    </source>
</evidence>
<feature type="compositionally biased region" description="Polar residues" evidence="1">
    <location>
        <begin position="54"/>
        <end position="63"/>
    </location>
</feature>
<feature type="compositionally biased region" description="Low complexity" evidence="1">
    <location>
        <begin position="273"/>
        <end position="284"/>
    </location>
</feature>
<dbReference type="EMBL" id="JBANRG010000009">
    <property type="protein sequence ID" value="KAK7463576.1"/>
    <property type="molecule type" value="Genomic_DNA"/>
</dbReference>
<sequence length="890" mass="97116">MRYLEPSGQIFVDAPHKPPQAEVWTFHGPDVHGPPRLAASISTPSHVLMDDVPRSSSPATEYDSNGEESDELFSSKPELKSPLSKHKPNTQGTQISTPKSSTSRPPLLQKLTASKPTPSSQPVTSTLPSTSPTRPRPRPKPILPRQSRADAGATSSSNLPSQNELDERVRLAKAELSKTIRLEVEKDAAQSLSGKLPWVLDGPRSTKRSPDHSRTKKRALDTDISALTPTPSKKARVENGSSSKISLPLVRKSSTSTLAKALVSPSSTKSRLTTTPQKQPKTKPISPRNEATVSARPTRPKVSAVELIELSDDDIEISPIIKIQPVAPRKRSPLSDDEIEVGPITKSKPKARRPEASRRASLPSQRPQERSSKKASNLLDDDNDHTDDNSDRRLRRPVSDVRLSTSKKPIRTYSSSQKSVEKLHDNTTRSPKSLNSPTEDVRKRHSGATSSSVASSAKSASPTKASKTDKSLKTRLKEPMQANHRVDSAPVDSGKRNRIDSDSDNRPLLKKIRPNKSDRPRDPSGAKEDLFLPSSSASVSPFHDHSPPFLRAAEQSDDPSLFTPQPENHGQNLCDSPPKTPEPSRRHTDKVPHIDISTLRPVEKDWVLNKDLLSNSPGTRRVHEAVAKIERQSVSKQPDSGPSARRSVTIQLDDDPYPTPPTSEAAIESNAHGPYSNAASRPDRQPSDLDDVFLPGSDSDSLLSKTGPEATTIQQTSHSDTEAYLTSSESMPKQPVQIHPYALPSLTKRVLDRALSQLQKSRSSSIPTTVHTSSPKPLQDIPSQTLLSTPPPNIPDSRKDSLPTSSSFTSGSLSVKSPKRQITHRRVMTASKALVQALSMKASSVDELPKSMAIATPNPAEPQNAVSNVRIDDQSPTEEELDNMQLMYPE</sequence>
<dbReference type="Proteomes" id="UP001498398">
    <property type="component" value="Unassembled WGS sequence"/>
</dbReference>
<feature type="compositionally biased region" description="Basic and acidic residues" evidence="1">
    <location>
        <begin position="582"/>
        <end position="593"/>
    </location>
</feature>
<accession>A0ABR1JLU9</accession>
<feature type="region of interest" description="Disordered" evidence="1">
    <location>
        <begin position="609"/>
        <end position="736"/>
    </location>
</feature>
<evidence type="ECO:0000313" key="3">
    <source>
        <dbReference type="Proteomes" id="UP001498398"/>
    </source>
</evidence>
<comment type="caution">
    <text evidence="2">The sequence shown here is derived from an EMBL/GenBank/DDBJ whole genome shotgun (WGS) entry which is preliminary data.</text>
</comment>
<gene>
    <name evidence="2" type="ORF">VKT23_006922</name>
</gene>
<feature type="compositionally biased region" description="Polar residues" evidence="1">
    <location>
        <begin position="698"/>
        <end position="731"/>
    </location>
</feature>
<feature type="compositionally biased region" description="Basic and acidic residues" evidence="1">
    <location>
        <begin position="493"/>
        <end position="507"/>
    </location>
</feature>
<keyword evidence="3" id="KW-1185">Reference proteome</keyword>
<feature type="compositionally biased region" description="Low complexity" evidence="1">
    <location>
        <begin position="114"/>
        <end position="133"/>
    </location>
</feature>
<feature type="compositionally biased region" description="Low complexity" evidence="1">
    <location>
        <begin position="72"/>
        <end position="82"/>
    </location>
</feature>
<feature type="compositionally biased region" description="Polar residues" evidence="1">
    <location>
        <begin position="252"/>
        <end position="272"/>
    </location>
</feature>
<proteinExistence type="predicted"/>
<feature type="compositionally biased region" description="Polar residues" evidence="1">
    <location>
        <begin position="153"/>
        <end position="163"/>
    </location>
</feature>
<organism evidence="2 3">
    <name type="scientific">Marasmiellus scandens</name>
    <dbReference type="NCBI Taxonomy" id="2682957"/>
    <lineage>
        <taxon>Eukaryota</taxon>
        <taxon>Fungi</taxon>
        <taxon>Dikarya</taxon>
        <taxon>Basidiomycota</taxon>
        <taxon>Agaricomycotina</taxon>
        <taxon>Agaricomycetes</taxon>
        <taxon>Agaricomycetidae</taxon>
        <taxon>Agaricales</taxon>
        <taxon>Marasmiineae</taxon>
        <taxon>Omphalotaceae</taxon>
        <taxon>Marasmiellus</taxon>
    </lineage>
</organism>
<feature type="compositionally biased region" description="Polar residues" evidence="1">
    <location>
        <begin position="757"/>
        <end position="788"/>
    </location>
</feature>
<feature type="compositionally biased region" description="Polar residues" evidence="1">
    <location>
        <begin position="428"/>
        <end position="438"/>
    </location>
</feature>
<name>A0ABR1JLU9_9AGAR</name>
<reference evidence="2 3" key="1">
    <citation type="submission" date="2024-01" db="EMBL/GenBank/DDBJ databases">
        <title>A draft genome for the cacao thread blight pathogen Marasmiellus scandens.</title>
        <authorList>
            <person name="Baruah I.K."/>
            <person name="Leung J."/>
            <person name="Bukari Y."/>
            <person name="Amoako-Attah I."/>
            <person name="Meinhardt L.W."/>
            <person name="Bailey B.A."/>
            <person name="Cohen S.P."/>
        </authorList>
    </citation>
    <scope>NUCLEOTIDE SEQUENCE [LARGE SCALE GENOMIC DNA]</scope>
    <source>
        <strain evidence="2 3">GH-19</strain>
    </source>
</reference>
<evidence type="ECO:0000256" key="1">
    <source>
        <dbReference type="SAM" id="MobiDB-lite"/>
    </source>
</evidence>
<feature type="compositionally biased region" description="Polar residues" evidence="1">
    <location>
        <begin position="89"/>
        <end position="104"/>
    </location>
</feature>
<feature type="region of interest" description="Disordered" evidence="1">
    <location>
        <begin position="21"/>
        <end position="166"/>
    </location>
</feature>
<feature type="compositionally biased region" description="Basic and acidic residues" evidence="1">
    <location>
        <begin position="621"/>
        <end position="633"/>
    </location>
</feature>
<feature type="compositionally biased region" description="Basic and acidic residues" evidence="1">
    <location>
        <begin position="515"/>
        <end position="530"/>
    </location>
</feature>
<feature type="compositionally biased region" description="Polar residues" evidence="1">
    <location>
        <begin position="562"/>
        <end position="574"/>
    </location>
</feature>
<feature type="region of interest" description="Disordered" evidence="1">
    <location>
        <begin position="757"/>
        <end position="822"/>
    </location>
</feature>
<feature type="compositionally biased region" description="Low complexity" evidence="1">
    <location>
        <begin position="802"/>
        <end position="816"/>
    </location>
</feature>
<feature type="compositionally biased region" description="Basic and acidic residues" evidence="1">
    <location>
        <begin position="208"/>
        <end position="221"/>
    </location>
</feature>
<feature type="region of interest" description="Disordered" evidence="1">
    <location>
        <begin position="318"/>
        <end position="596"/>
    </location>
</feature>
<feature type="compositionally biased region" description="Polar residues" evidence="1">
    <location>
        <begin position="634"/>
        <end position="650"/>
    </location>
</feature>